<organism evidence="1 2">
    <name type="scientific">Taibaiella lutea</name>
    <dbReference type="NCBI Taxonomy" id="2608001"/>
    <lineage>
        <taxon>Bacteria</taxon>
        <taxon>Pseudomonadati</taxon>
        <taxon>Bacteroidota</taxon>
        <taxon>Chitinophagia</taxon>
        <taxon>Chitinophagales</taxon>
        <taxon>Chitinophagaceae</taxon>
        <taxon>Taibaiella</taxon>
    </lineage>
</organism>
<accession>A0A5M6CVS4</accession>
<name>A0A5M6CVS4_9BACT</name>
<evidence type="ECO:0000313" key="2">
    <source>
        <dbReference type="Proteomes" id="UP000323632"/>
    </source>
</evidence>
<comment type="caution">
    <text evidence="1">The sequence shown here is derived from an EMBL/GenBank/DDBJ whole genome shotgun (WGS) entry which is preliminary data.</text>
</comment>
<protein>
    <submittedName>
        <fullName evidence="1">Uncharacterized protein</fullName>
    </submittedName>
</protein>
<dbReference type="AlphaFoldDB" id="A0A5M6CVS4"/>
<proteinExistence type="predicted"/>
<gene>
    <name evidence="1" type="ORF">F0919_06550</name>
</gene>
<dbReference type="PROSITE" id="PS51257">
    <property type="entry name" value="PROKAR_LIPOPROTEIN"/>
    <property type="match status" value="1"/>
</dbReference>
<reference evidence="1 2" key="1">
    <citation type="submission" date="2019-09" db="EMBL/GenBank/DDBJ databases">
        <title>Genome sequence and assembly of Taibaiella sp.</title>
        <authorList>
            <person name="Chhetri G."/>
        </authorList>
    </citation>
    <scope>NUCLEOTIDE SEQUENCE [LARGE SCALE GENOMIC DNA]</scope>
    <source>
        <strain evidence="1 2">KVB11</strain>
    </source>
</reference>
<sequence>MTKAVGYILLICGICSILSCGGKLEPNKTGFEKLQTELISKYGADAYYTDIQLTLTTESEVSALVTETKDPSSMKQEQWLRYGGGEWEKQADVIFSVQGAEAKSFMFQLNKEVSLSTMSDLLEKSKAQLAKEKQIKDPVFVSAVVSSKHQMNSKETGIFYYITLLDKASQKDYRFVYDLKGNAMSSLDE</sequence>
<dbReference type="EMBL" id="VWSH01000001">
    <property type="protein sequence ID" value="KAA5537329.1"/>
    <property type="molecule type" value="Genomic_DNA"/>
</dbReference>
<keyword evidence="2" id="KW-1185">Reference proteome</keyword>
<evidence type="ECO:0000313" key="1">
    <source>
        <dbReference type="EMBL" id="KAA5537329.1"/>
    </source>
</evidence>
<dbReference type="Proteomes" id="UP000323632">
    <property type="component" value="Unassembled WGS sequence"/>
</dbReference>
<dbReference type="RefSeq" id="WP_150031905.1">
    <property type="nucleotide sequence ID" value="NZ_VWSH01000001.1"/>
</dbReference>